<dbReference type="GO" id="GO:0005975">
    <property type="term" value="P:carbohydrate metabolic process"/>
    <property type="evidence" value="ECO:0007669"/>
    <property type="project" value="InterPro"/>
</dbReference>
<evidence type="ECO:0000313" key="5">
    <source>
        <dbReference type="EMBL" id="GAX55778.1"/>
    </source>
</evidence>
<organism evidence="5 6">
    <name type="scientific">Streptomyces olivochromogenes</name>
    <dbReference type="NCBI Taxonomy" id="1963"/>
    <lineage>
        <taxon>Bacteria</taxon>
        <taxon>Bacillati</taxon>
        <taxon>Actinomycetota</taxon>
        <taxon>Actinomycetes</taxon>
        <taxon>Kitasatosporales</taxon>
        <taxon>Streptomycetaceae</taxon>
        <taxon>Streptomyces</taxon>
    </lineage>
</organism>
<proteinExistence type="predicted"/>
<dbReference type="EMBL" id="BDQI01000021">
    <property type="protein sequence ID" value="GAX55778.1"/>
    <property type="molecule type" value="Genomic_DNA"/>
</dbReference>
<evidence type="ECO:0000256" key="3">
    <source>
        <dbReference type="SAM" id="MobiDB-lite"/>
    </source>
</evidence>
<gene>
    <name evidence="5" type="ORF">SO3561_07340</name>
</gene>
<dbReference type="InterPro" id="IPR050248">
    <property type="entry name" value="Polysacc_deacetylase_ArnD"/>
</dbReference>
<dbReference type="CDD" id="cd10917">
    <property type="entry name" value="CE4_NodB_like_6s_7s"/>
    <property type="match status" value="1"/>
</dbReference>
<dbReference type="GO" id="GO:0016810">
    <property type="term" value="F:hydrolase activity, acting on carbon-nitrogen (but not peptide) bonds"/>
    <property type="evidence" value="ECO:0007669"/>
    <property type="project" value="InterPro"/>
</dbReference>
<dbReference type="Pfam" id="PF01522">
    <property type="entry name" value="Polysacc_deac_1"/>
    <property type="match status" value="1"/>
</dbReference>
<dbReference type="Proteomes" id="UP000217446">
    <property type="component" value="Unassembled WGS sequence"/>
</dbReference>
<dbReference type="GO" id="GO:0046872">
    <property type="term" value="F:metal ion binding"/>
    <property type="evidence" value="ECO:0007669"/>
    <property type="project" value="UniProtKB-KW"/>
</dbReference>
<evidence type="ECO:0000259" key="4">
    <source>
        <dbReference type="PROSITE" id="PS51677"/>
    </source>
</evidence>
<keyword evidence="6" id="KW-1185">Reference proteome</keyword>
<sequence>MRGCHYKTRTPMKVPTGEGGHGGGDVREPVVRERAAGAGAGAAGRLSRGFFGIRIPQGPLCMRCIHQMYSLRMPSLTKKMKRPGTWLRSTAAFLAAVSLALPLTGCTTLHTTAPAAARTQAAAGAPAKFGTVDCRQAKCIALTFDAGPSENSAKLLDILKEKKVPATFFLLGKRHIEKYPELVKRMAAEGHEVASHTWDHKILTEIKPAEIREELEKPDDAIEKLTGKRPTLMRPPQGRTDDTVHKISRELGLSEVLWSVTAKDYETFDPKVIQQRVLKQSSRDGIILLHDLYPGTVPAVPGIIDALKERGYVFVTVPQLLAPGKAKPGTVYRP</sequence>
<dbReference type="InterPro" id="IPR011330">
    <property type="entry name" value="Glyco_hydro/deAcase_b/a-brl"/>
</dbReference>
<dbReference type="PROSITE" id="PS51677">
    <property type="entry name" value="NODB"/>
    <property type="match status" value="1"/>
</dbReference>
<feature type="region of interest" description="Disordered" evidence="3">
    <location>
        <begin position="1"/>
        <end position="24"/>
    </location>
</feature>
<dbReference type="Gene3D" id="3.20.20.370">
    <property type="entry name" value="Glycoside hydrolase/deacetylase"/>
    <property type="match status" value="1"/>
</dbReference>
<accession>A0A250VNI0</accession>
<feature type="compositionally biased region" description="Basic residues" evidence="3">
    <location>
        <begin position="1"/>
        <end position="10"/>
    </location>
</feature>
<dbReference type="STRING" id="1963.AQJ27_30535"/>
<feature type="domain" description="NodB homology" evidence="4">
    <location>
        <begin position="138"/>
        <end position="315"/>
    </location>
</feature>
<evidence type="ECO:0000256" key="1">
    <source>
        <dbReference type="ARBA" id="ARBA00022723"/>
    </source>
</evidence>
<evidence type="ECO:0000313" key="6">
    <source>
        <dbReference type="Proteomes" id="UP000217446"/>
    </source>
</evidence>
<dbReference type="PANTHER" id="PTHR10587:SF133">
    <property type="entry name" value="CHITIN DEACETYLASE 1-RELATED"/>
    <property type="match status" value="1"/>
</dbReference>
<protein>
    <submittedName>
        <fullName evidence="5">Deacetylase</fullName>
    </submittedName>
</protein>
<dbReference type="AlphaFoldDB" id="A0A250VNI0"/>
<name>A0A250VNI0_STROL</name>
<dbReference type="GO" id="GO:0016020">
    <property type="term" value="C:membrane"/>
    <property type="evidence" value="ECO:0007669"/>
    <property type="project" value="TreeGrafter"/>
</dbReference>
<comment type="caution">
    <text evidence="5">The sequence shown here is derived from an EMBL/GenBank/DDBJ whole genome shotgun (WGS) entry which is preliminary data.</text>
</comment>
<reference evidence="6" key="1">
    <citation type="submission" date="2017-05" db="EMBL/GenBank/DDBJ databases">
        <title>Streptomyces olivochromogenes NBRC 3561 whole genome shotgun sequence.</title>
        <authorList>
            <person name="Dohra H."/>
            <person name="Kodani S."/>
        </authorList>
    </citation>
    <scope>NUCLEOTIDE SEQUENCE [LARGE SCALE GENOMIC DNA]</scope>
    <source>
        <strain evidence="6">NBRC 3561</strain>
    </source>
</reference>
<dbReference type="InterPro" id="IPR002509">
    <property type="entry name" value="NODB_dom"/>
</dbReference>
<keyword evidence="1" id="KW-0479">Metal-binding</keyword>
<dbReference type="SUPFAM" id="SSF88713">
    <property type="entry name" value="Glycoside hydrolase/deacetylase"/>
    <property type="match status" value="1"/>
</dbReference>
<dbReference type="PANTHER" id="PTHR10587">
    <property type="entry name" value="GLYCOSYL TRANSFERASE-RELATED"/>
    <property type="match status" value="1"/>
</dbReference>
<keyword evidence="2" id="KW-0378">Hydrolase</keyword>
<evidence type="ECO:0000256" key="2">
    <source>
        <dbReference type="ARBA" id="ARBA00022801"/>
    </source>
</evidence>